<dbReference type="AlphaFoldDB" id="A0A8H7UXY9"/>
<dbReference type="OrthoDB" id="2384430at2759"/>
<dbReference type="InterPro" id="IPR050767">
    <property type="entry name" value="Sel1_AlgK"/>
</dbReference>
<evidence type="ECO:0000313" key="2">
    <source>
        <dbReference type="EMBL" id="KAG2196193.1"/>
    </source>
</evidence>
<sequence>MDSADQAIHSLFAGTASELHLLTGSSSSLTFFLKKINKLNVLSWTLTAVELINNATVETHPSPDTKETHLLAKQALRYLRMEAAKGDVEAKIKLSTILDRRDLGNVLIQRDSQEATLWARSVFDRRLSAALAPCVSELILLTEQDNAMGLLERIIQRAQVQWTEGDDKKQKKILKHICYLVGVLYVDGTGIDQDIPRGVTFLTKASELSHEGAGVELAKILGDPFKYPKQYNIEKSLKLYESVAENQQSRRNGNNSTDSRALIDLARVYYEGSETIPRNIEKAYKYARRIAESIGEQYCQFIVGDVLLHPPPTQPAMKQDIQQAVFWLTQSGEQGFPLAIETLSKIYFEGKVKGIKRDYEQAHLWCLLGDDIWPSGLGYCQTCLGDMYRQGLGVPKDLIKSFEYYQKAASQQDAPQNYARYMLGEMFFKADGWNHNLALAADYYKMAANENYEPALKRMAELNAIQEEKKRSLEKASSKRNQWKIWSIFGTRRKATA</sequence>
<dbReference type="Pfam" id="PF08238">
    <property type="entry name" value="Sel1"/>
    <property type="match status" value="6"/>
</dbReference>
<dbReference type="InterPro" id="IPR006597">
    <property type="entry name" value="Sel1-like"/>
</dbReference>
<organism evidence="2 3">
    <name type="scientific">Mucor saturninus</name>
    <dbReference type="NCBI Taxonomy" id="64648"/>
    <lineage>
        <taxon>Eukaryota</taxon>
        <taxon>Fungi</taxon>
        <taxon>Fungi incertae sedis</taxon>
        <taxon>Mucoromycota</taxon>
        <taxon>Mucoromycotina</taxon>
        <taxon>Mucoromycetes</taxon>
        <taxon>Mucorales</taxon>
        <taxon>Mucorineae</taxon>
        <taxon>Mucoraceae</taxon>
        <taxon>Mucor</taxon>
    </lineage>
</organism>
<evidence type="ECO:0008006" key="4">
    <source>
        <dbReference type="Google" id="ProtNLM"/>
    </source>
</evidence>
<dbReference type="EMBL" id="JAEPRD010000152">
    <property type="protein sequence ID" value="KAG2196193.1"/>
    <property type="molecule type" value="Genomic_DNA"/>
</dbReference>
<dbReference type="PANTHER" id="PTHR11102">
    <property type="entry name" value="SEL-1-LIKE PROTEIN"/>
    <property type="match status" value="1"/>
</dbReference>
<dbReference type="Proteomes" id="UP000603453">
    <property type="component" value="Unassembled WGS sequence"/>
</dbReference>
<gene>
    <name evidence="2" type="ORF">INT47_004719</name>
</gene>
<reference evidence="2" key="1">
    <citation type="submission" date="2020-12" db="EMBL/GenBank/DDBJ databases">
        <title>Metabolic potential, ecology and presence of endohyphal bacteria is reflected in genomic diversity of Mucoromycotina.</title>
        <authorList>
            <person name="Muszewska A."/>
            <person name="Okrasinska A."/>
            <person name="Steczkiewicz K."/>
            <person name="Drgas O."/>
            <person name="Orlowska M."/>
            <person name="Perlinska-Lenart U."/>
            <person name="Aleksandrzak-Piekarczyk T."/>
            <person name="Szatraj K."/>
            <person name="Zielenkiewicz U."/>
            <person name="Pilsyk S."/>
            <person name="Malc E."/>
            <person name="Mieczkowski P."/>
            <person name="Kruszewska J.S."/>
            <person name="Biernat P."/>
            <person name="Pawlowska J."/>
        </authorList>
    </citation>
    <scope>NUCLEOTIDE SEQUENCE</scope>
    <source>
        <strain evidence="2">WA0000017839</strain>
    </source>
</reference>
<accession>A0A8H7UXY9</accession>
<comment type="caution">
    <text evidence="2">The sequence shown here is derived from an EMBL/GenBank/DDBJ whole genome shotgun (WGS) entry which is preliminary data.</text>
</comment>
<protein>
    <recommendedName>
        <fullName evidence="4">HCP-like protein</fullName>
    </recommendedName>
</protein>
<dbReference type="InterPro" id="IPR011990">
    <property type="entry name" value="TPR-like_helical_dom_sf"/>
</dbReference>
<dbReference type="PANTHER" id="PTHR11102:SF160">
    <property type="entry name" value="ERAD-ASSOCIATED E3 UBIQUITIN-PROTEIN LIGASE COMPONENT HRD3"/>
    <property type="match status" value="1"/>
</dbReference>
<comment type="similarity">
    <text evidence="1">Belongs to the sel-1 family.</text>
</comment>
<name>A0A8H7UXY9_9FUNG</name>
<evidence type="ECO:0000313" key="3">
    <source>
        <dbReference type="Proteomes" id="UP000603453"/>
    </source>
</evidence>
<dbReference type="SMART" id="SM00671">
    <property type="entry name" value="SEL1"/>
    <property type="match status" value="6"/>
</dbReference>
<dbReference type="Gene3D" id="1.25.40.10">
    <property type="entry name" value="Tetratricopeptide repeat domain"/>
    <property type="match status" value="2"/>
</dbReference>
<evidence type="ECO:0000256" key="1">
    <source>
        <dbReference type="ARBA" id="ARBA00038101"/>
    </source>
</evidence>
<proteinExistence type="inferred from homology"/>
<keyword evidence="3" id="KW-1185">Reference proteome</keyword>
<dbReference type="SUPFAM" id="SSF81901">
    <property type="entry name" value="HCP-like"/>
    <property type="match status" value="2"/>
</dbReference>